<organism evidence="1 2">
    <name type="scientific">Rouxiella silvae</name>
    <dbReference type="NCBI Taxonomy" id="1646373"/>
    <lineage>
        <taxon>Bacteria</taxon>
        <taxon>Pseudomonadati</taxon>
        <taxon>Pseudomonadota</taxon>
        <taxon>Gammaproteobacteria</taxon>
        <taxon>Enterobacterales</taxon>
        <taxon>Yersiniaceae</taxon>
        <taxon>Rouxiella</taxon>
    </lineage>
</organism>
<reference evidence="1" key="1">
    <citation type="submission" date="2020-11" db="EMBL/GenBank/DDBJ databases">
        <authorList>
            <person name="Lee S.D."/>
        </authorList>
    </citation>
    <scope>NUCLEOTIDE SEQUENCE</scope>
    <source>
        <strain evidence="1">SAP-2</strain>
    </source>
</reference>
<accession>A0AA40X257</accession>
<evidence type="ECO:0000313" key="2">
    <source>
        <dbReference type="Proteomes" id="UP000705283"/>
    </source>
</evidence>
<protein>
    <submittedName>
        <fullName evidence="1">Uncharacterized protein</fullName>
    </submittedName>
</protein>
<comment type="caution">
    <text evidence="1">The sequence shown here is derived from an EMBL/GenBank/DDBJ whole genome shotgun (WGS) entry which is preliminary data.</text>
</comment>
<proteinExistence type="predicted"/>
<dbReference type="RefSeq" id="WP_194978040.1">
    <property type="nucleotide sequence ID" value="NZ_JADMKS010000004.1"/>
</dbReference>
<name>A0AA40X257_9GAMM</name>
<gene>
    <name evidence="1" type="ORF">ITX54_11380</name>
</gene>
<dbReference type="AlphaFoldDB" id="A0AA40X257"/>
<reference evidence="1" key="2">
    <citation type="submission" date="2022-09" db="EMBL/GenBank/DDBJ databases">
        <title>Rouxiella aceris sp. nov., isolated from tree sap and emended description of the genus Rhouxiella.</title>
        <authorList>
            <person name="Kim I.S."/>
        </authorList>
    </citation>
    <scope>NUCLEOTIDE SEQUENCE</scope>
    <source>
        <strain evidence="1">SAP-2</strain>
    </source>
</reference>
<evidence type="ECO:0000313" key="1">
    <source>
        <dbReference type="EMBL" id="MBF6637256.1"/>
    </source>
</evidence>
<dbReference type="Proteomes" id="UP000705283">
    <property type="component" value="Unassembled WGS sequence"/>
</dbReference>
<dbReference type="EMBL" id="JADMKS010000004">
    <property type="protein sequence ID" value="MBF6637256.1"/>
    <property type="molecule type" value="Genomic_DNA"/>
</dbReference>
<sequence length="62" mass="6846">MVEAQTTIDQAQRAIEVAKRAGRGELGEIRIGYVSSALYSGVLSEGVSIVPNILTRKYFYLR</sequence>